<feature type="binding site" evidence="13">
    <location>
        <begin position="43"/>
        <end position="50"/>
    </location>
    <ligand>
        <name>ATP</name>
        <dbReference type="ChEBI" id="CHEBI:30616"/>
    </ligand>
</feature>
<accession>A0A1C6K0Z0</accession>
<dbReference type="FunFam" id="1.10.486.10:FF:000003">
    <property type="entry name" value="ATP-dependent DNA helicase"/>
    <property type="match status" value="1"/>
</dbReference>
<dbReference type="InterPro" id="IPR014017">
    <property type="entry name" value="DNA_helicase_UvrD-like_C"/>
</dbReference>
<feature type="domain" description="UvrD-like helicase ATP-binding" evidence="15">
    <location>
        <begin position="22"/>
        <end position="343"/>
    </location>
</feature>
<evidence type="ECO:0000313" key="17">
    <source>
        <dbReference type="EMBL" id="SCJ87950.1"/>
    </source>
</evidence>
<dbReference type="EMBL" id="FMHG01000002">
    <property type="protein sequence ID" value="SCJ87950.1"/>
    <property type="molecule type" value="Genomic_DNA"/>
</dbReference>
<dbReference type="InterPro" id="IPR013986">
    <property type="entry name" value="DExx_box_DNA_helicase_dom_sf"/>
</dbReference>
<keyword evidence="3 13" id="KW-0547">Nucleotide-binding</keyword>
<dbReference type="SUPFAM" id="SSF52540">
    <property type="entry name" value="P-loop containing nucleoside triphosphate hydrolases"/>
    <property type="match status" value="1"/>
</dbReference>
<evidence type="ECO:0000256" key="7">
    <source>
        <dbReference type="ARBA" id="ARBA00023125"/>
    </source>
</evidence>
<dbReference type="Pfam" id="PF00580">
    <property type="entry name" value="UvrD-helicase"/>
    <property type="match status" value="1"/>
</dbReference>
<dbReference type="GO" id="GO:0003677">
    <property type="term" value="F:DNA binding"/>
    <property type="evidence" value="ECO:0007669"/>
    <property type="project" value="UniProtKB-KW"/>
</dbReference>
<evidence type="ECO:0000259" key="15">
    <source>
        <dbReference type="PROSITE" id="PS51198"/>
    </source>
</evidence>
<comment type="catalytic activity">
    <reaction evidence="9">
        <text>Couples ATP hydrolysis with the unwinding of duplex DNA by translocating in the 3'-5' direction.</text>
        <dbReference type="EC" id="5.6.2.4"/>
    </reaction>
</comment>
<dbReference type="InterPro" id="IPR014016">
    <property type="entry name" value="UvrD-like_ATP-bd"/>
</dbReference>
<dbReference type="FunFam" id="1.10.10.160:FF:000001">
    <property type="entry name" value="ATP-dependent DNA helicase"/>
    <property type="match status" value="1"/>
</dbReference>
<keyword evidence="8" id="KW-0413">Isomerase</keyword>
<feature type="domain" description="UvrD-like helicase C-terminal" evidence="16">
    <location>
        <begin position="344"/>
        <end position="617"/>
    </location>
</feature>
<comment type="similarity">
    <text evidence="1">Belongs to the helicase family. UvrD subfamily.</text>
</comment>
<evidence type="ECO:0000256" key="3">
    <source>
        <dbReference type="ARBA" id="ARBA00022741"/>
    </source>
</evidence>
<evidence type="ECO:0000256" key="4">
    <source>
        <dbReference type="ARBA" id="ARBA00022801"/>
    </source>
</evidence>
<dbReference type="PROSITE" id="PS51217">
    <property type="entry name" value="UVRD_HELICASE_CTER"/>
    <property type="match status" value="1"/>
</dbReference>
<dbReference type="Gene3D" id="1.10.10.160">
    <property type="match status" value="1"/>
</dbReference>
<dbReference type="InterPro" id="IPR000212">
    <property type="entry name" value="DNA_helicase_UvrD/REP"/>
</dbReference>
<organism evidence="17">
    <name type="scientific">uncultured Anaerotruncus sp</name>
    <dbReference type="NCBI Taxonomy" id="905011"/>
    <lineage>
        <taxon>Bacteria</taxon>
        <taxon>Bacillati</taxon>
        <taxon>Bacillota</taxon>
        <taxon>Clostridia</taxon>
        <taxon>Eubacteriales</taxon>
        <taxon>Oscillospiraceae</taxon>
        <taxon>Anaerotruncus</taxon>
        <taxon>environmental samples</taxon>
    </lineage>
</organism>
<dbReference type="Pfam" id="PF13361">
    <property type="entry name" value="UvrD_C"/>
    <property type="match status" value="1"/>
</dbReference>
<evidence type="ECO:0000256" key="13">
    <source>
        <dbReference type="PROSITE-ProRule" id="PRU00560"/>
    </source>
</evidence>
<evidence type="ECO:0000256" key="1">
    <source>
        <dbReference type="ARBA" id="ARBA00009922"/>
    </source>
</evidence>
<protein>
    <recommendedName>
        <fullName evidence="2">ATP-dependent DNA helicase PcrA</fullName>
        <ecNumber evidence="10">5.6.2.4</ecNumber>
    </recommendedName>
    <alternativeName>
        <fullName evidence="11">DNA 3'-5' helicase PcrA</fullName>
    </alternativeName>
</protein>
<dbReference type="GO" id="GO:0000725">
    <property type="term" value="P:recombinational repair"/>
    <property type="evidence" value="ECO:0007669"/>
    <property type="project" value="TreeGrafter"/>
</dbReference>
<dbReference type="GO" id="GO:0043138">
    <property type="term" value="F:3'-5' DNA helicase activity"/>
    <property type="evidence" value="ECO:0007669"/>
    <property type="project" value="UniProtKB-EC"/>
</dbReference>
<feature type="region of interest" description="Disordered" evidence="14">
    <location>
        <begin position="716"/>
        <end position="740"/>
    </location>
</feature>
<evidence type="ECO:0000259" key="16">
    <source>
        <dbReference type="PROSITE" id="PS51217"/>
    </source>
</evidence>
<name>A0A1C6K0Z0_9FIRM</name>
<evidence type="ECO:0000256" key="14">
    <source>
        <dbReference type="SAM" id="MobiDB-lite"/>
    </source>
</evidence>
<evidence type="ECO:0000256" key="10">
    <source>
        <dbReference type="ARBA" id="ARBA00034808"/>
    </source>
</evidence>
<dbReference type="InterPro" id="IPR027417">
    <property type="entry name" value="P-loop_NTPase"/>
</dbReference>
<proteinExistence type="inferred from homology"/>
<dbReference type="PANTHER" id="PTHR11070:SF2">
    <property type="entry name" value="ATP-DEPENDENT DNA HELICASE SRS2"/>
    <property type="match status" value="1"/>
</dbReference>
<evidence type="ECO:0000256" key="2">
    <source>
        <dbReference type="ARBA" id="ARBA00014807"/>
    </source>
</evidence>
<dbReference type="EC" id="5.6.2.4" evidence="10"/>
<comment type="catalytic activity">
    <reaction evidence="12">
        <text>ATP + H2O = ADP + phosphate + H(+)</text>
        <dbReference type="Rhea" id="RHEA:13065"/>
        <dbReference type="ChEBI" id="CHEBI:15377"/>
        <dbReference type="ChEBI" id="CHEBI:15378"/>
        <dbReference type="ChEBI" id="CHEBI:30616"/>
        <dbReference type="ChEBI" id="CHEBI:43474"/>
        <dbReference type="ChEBI" id="CHEBI:456216"/>
        <dbReference type="EC" id="5.6.2.4"/>
    </reaction>
</comment>
<dbReference type="PANTHER" id="PTHR11070">
    <property type="entry name" value="UVRD / RECB / PCRA DNA HELICASE FAMILY MEMBER"/>
    <property type="match status" value="1"/>
</dbReference>
<dbReference type="AlphaFoldDB" id="A0A1C6K0Z0"/>
<dbReference type="GO" id="GO:0033202">
    <property type="term" value="C:DNA helicase complex"/>
    <property type="evidence" value="ECO:0007669"/>
    <property type="project" value="TreeGrafter"/>
</dbReference>
<dbReference type="Gene3D" id="3.40.50.300">
    <property type="entry name" value="P-loop containing nucleotide triphosphate hydrolases"/>
    <property type="match status" value="3"/>
</dbReference>
<dbReference type="GO" id="GO:0005524">
    <property type="term" value="F:ATP binding"/>
    <property type="evidence" value="ECO:0007669"/>
    <property type="project" value="UniProtKB-UniRule"/>
</dbReference>
<evidence type="ECO:0000256" key="12">
    <source>
        <dbReference type="ARBA" id="ARBA00048988"/>
    </source>
</evidence>
<keyword evidence="7" id="KW-0238">DNA-binding</keyword>
<dbReference type="CDD" id="cd17932">
    <property type="entry name" value="DEXQc_UvrD"/>
    <property type="match status" value="1"/>
</dbReference>
<dbReference type="GO" id="GO:0005829">
    <property type="term" value="C:cytosol"/>
    <property type="evidence" value="ECO:0007669"/>
    <property type="project" value="TreeGrafter"/>
</dbReference>
<evidence type="ECO:0000256" key="9">
    <source>
        <dbReference type="ARBA" id="ARBA00034617"/>
    </source>
</evidence>
<evidence type="ECO:0000256" key="5">
    <source>
        <dbReference type="ARBA" id="ARBA00022806"/>
    </source>
</evidence>
<keyword evidence="4 13" id="KW-0378">Hydrolase</keyword>
<dbReference type="Pfam" id="PF21196">
    <property type="entry name" value="PcrA_UvrD_tudor"/>
    <property type="match status" value="1"/>
</dbReference>
<evidence type="ECO:0000256" key="6">
    <source>
        <dbReference type="ARBA" id="ARBA00022840"/>
    </source>
</evidence>
<dbReference type="GO" id="GO:0009314">
    <property type="term" value="P:response to radiation"/>
    <property type="evidence" value="ECO:0007669"/>
    <property type="project" value="UniProtKB-ARBA"/>
</dbReference>
<dbReference type="GO" id="GO:0016887">
    <property type="term" value="F:ATP hydrolysis activity"/>
    <property type="evidence" value="ECO:0007669"/>
    <property type="project" value="RHEA"/>
</dbReference>
<sequence length="796" mass="88437">MAQPLKEQFVKLRRDYIASRFSSLNDMQRQAVLQTDGPVLILAGAGSGKTTVLVNRVANLVAFGRAYHAEEVYGTPTQQDIDALQAAIASGAQLPQSTADLLPVSAPRPWNILAITFTNKAAGELKERLFSMVGDAAADIQASTFHSACVRILRRCIDRLGFTSNFTIYDTDDAVRLLKTVLRELQIDDKMFPPKSVLSAIGRLKDSMVDPEENAARDHADFKERTIAKIYQRYQKALKAANAVDFDDIIYHTVRILQADEQVRSYYQDRYRYVLVDEYQDTNRVQFELVRLLAAGHQNLCVVGDDDQSIYKFRGATIENILNFEQTFPGATVIRLEQNYRSTQNILSAANQVIQNNTARKGKNLWTSAGAGAKITVYTARDEFGEAEFIGDTIEKNVSEEGCRYGDHAILYRMNAQSNAIERYFARAGIPYKIIGGLRFFDRKEIKDTVAYLSVIQNPADTIRLRRIINEPKRGIGGATLAKAEQIASGLGLPLYEVLQHAYDYPAIASRGKGIRAFTDMFDALIAQKDQLSLADLTRQMLEDTGYIAALRAQGFEGETRLENIEEFVSNVVKYEQSAEEPSLQEFLEEIALITDIDNFDAEADSVVLMTMHAAKGLEFKNVFIAGMEDGIFPGRQSMYSSEELEEERRLAYVGITRAKERLYLLNTKQRMLFGATQRNPASRFLAEIPDEYLEVQGAPEPMHLDLSAVRFGPSPSTRGGGQIGVGGRRQPAPAAPKKTGAQYAVGDKVAHKVFGAGAILSLTPMGGDTLLEVDFDKVGIKKIMANFAKLQKLSD</sequence>
<evidence type="ECO:0000256" key="11">
    <source>
        <dbReference type="ARBA" id="ARBA00034900"/>
    </source>
</evidence>
<dbReference type="Gene3D" id="1.10.486.10">
    <property type="entry name" value="PCRA, domain 4"/>
    <property type="match status" value="1"/>
</dbReference>
<evidence type="ECO:0000256" key="8">
    <source>
        <dbReference type="ARBA" id="ARBA00023235"/>
    </source>
</evidence>
<gene>
    <name evidence="17" type="primary">pcrA_2</name>
    <name evidence="17" type="ORF">SAMEA3545359_02516</name>
</gene>
<feature type="compositionally biased region" description="Gly residues" evidence="14">
    <location>
        <begin position="719"/>
        <end position="728"/>
    </location>
</feature>
<reference evidence="17" key="1">
    <citation type="submission" date="2015-09" db="EMBL/GenBank/DDBJ databases">
        <authorList>
            <consortium name="Pathogen Informatics"/>
        </authorList>
    </citation>
    <scope>NUCLEOTIDE SEQUENCE</scope>
    <source>
        <strain evidence="17">2789STDY5834896</strain>
    </source>
</reference>
<keyword evidence="6 13" id="KW-0067">ATP-binding</keyword>
<dbReference type="PROSITE" id="PS51198">
    <property type="entry name" value="UVRD_HELICASE_ATP_BIND"/>
    <property type="match status" value="1"/>
</dbReference>
<keyword evidence="5 13" id="KW-0347">Helicase</keyword>